<keyword evidence="2" id="KW-0472">Membrane</keyword>
<evidence type="ECO:0000256" key="1">
    <source>
        <dbReference type="SAM" id="MobiDB-lite"/>
    </source>
</evidence>
<evidence type="ECO:0000313" key="3">
    <source>
        <dbReference type="EMBL" id="EKC23340.1"/>
    </source>
</evidence>
<evidence type="ECO:0000256" key="2">
    <source>
        <dbReference type="SAM" id="Phobius"/>
    </source>
</evidence>
<feature type="region of interest" description="Disordered" evidence="1">
    <location>
        <begin position="421"/>
        <end position="466"/>
    </location>
</feature>
<accession>K1Q391</accession>
<feature type="transmembrane region" description="Helical" evidence="2">
    <location>
        <begin position="388"/>
        <end position="410"/>
    </location>
</feature>
<sequence length="466" mass="52772">MQCGRTNNSITVQNCLPHICEEGQVSLLFNKTISDEGVVKAIGEVRRIGNSKIVSVTCRLDPDKFKNVHYIMWWVMWWRPKAAKTYGLIADRDDYLRMYFIMDKCDPPGVFRCEALIRAHNNPRAEMPIRREFDAETTKEGKVESTCEKNQFKDLARNFMEIYDSLPGFYMDSMEHAFLMTDEEKGDPKKWRSEGGYTKMHAKFIEDKEKNMKYMELTCKVNIRKIKKTVDSVEAFYIFYQPDEEWPNARILLAGLLRIKGMWADPYRVRMFPELRMLLDKHKGMAWRGNLGNGKKATFTIVVPLKLCQTLKGAFQCQAAVEAPNLSKKKITMVRGWLKLGDTPFSTGSKKCRLEKLKGKSVLCRNRTRTSGGRAVIRLVNKKEKEGFSGAGAIVGGICGIIVLGVAGFVSYKLCRKKTQGSEKAKGGGGQGVKPPTAKGPGMGRGRGRGQSRGKNFHGIRNILHR</sequence>
<name>K1Q391_MAGGI</name>
<keyword evidence="2" id="KW-1133">Transmembrane helix</keyword>
<reference evidence="3" key="1">
    <citation type="journal article" date="2012" name="Nature">
        <title>The oyster genome reveals stress adaptation and complexity of shell formation.</title>
        <authorList>
            <person name="Zhang G."/>
            <person name="Fang X."/>
            <person name="Guo X."/>
            <person name="Li L."/>
            <person name="Luo R."/>
            <person name="Xu F."/>
            <person name="Yang P."/>
            <person name="Zhang L."/>
            <person name="Wang X."/>
            <person name="Qi H."/>
            <person name="Xiong Z."/>
            <person name="Que H."/>
            <person name="Xie Y."/>
            <person name="Holland P.W."/>
            <person name="Paps J."/>
            <person name="Zhu Y."/>
            <person name="Wu F."/>
            <person name="Chen Y."/>
            <person name="Wang J."/>
            <person name="Peng C."/>
            <person name="Meng J."/>
            <person name="Yang L."/>
            <person name="Liu J."/>
            <person name="Wen B."/>
            <person name="Zhang N."/>
            <person name="Huang Z."/>
            <person name="Zhu Q."/>
            <person name="Feng Y."/>
            <person name="Mount A."/>
            <person name="Hedgecock D."/>
            <person name="Xu Z."/>
            <person name="Liu Y."/>
            <person name="Domazet-Loso T."/>
            <person name="Du Y."/>
            <person name="Sun X."/>
            <person name="Zhang S."/>
            <person name="Liu B."/>
            <person name="Cheng P."/>
            <person name="Jiang X."/>
            <person name="Li J."/>
            <person name="Fan D."/>
            <person name="Wang W."/>
            <person name="Fu W."/>
            <person name="Wang T."/>
            <person name="Wang B."/>
            <person name="Zhang J."/>
            <person name="Peng Z."/>
            <person name="Li Y."/>
            <person name="Li N."/>
            <person name="Wang J."/>
            <person name="Chen M."/>
            <person name="He Y."/>
            <person name="Tan F."/>
            <person name="Song X."/>
            <person name="Zheng Q."/>
            <person name="Huang R."/>
            <person name="Yang H."/>
            <person name="Du X."/>
            <person name="Chen L."/>
            <person name="Yang M."/>
            <person name="Gaffney P.M."/>
            <person name="Wang S."/>
            <person name="Luo L."/>
            <person name="She Z."/>
            <person name="Ming Y."/>
            <person name="Huang W."/>
            <person name="Zhang S."/>
            <person name="Huang B."/>
            <person name="Zhang Y."/>
            <person name="Qu T."/>
            <person name="Ni P."/>
            <person name="Miao G."/>
            <person name="Wang J."/>
            <person name="Wang Q."/>
            <person name="Steinberg C.E."/>
            <person name="Wang H."/>
            <person name="Li N."/>
            <person name="Qian L."/>
            <person name="Zhang G."/>
            <person name="Li Y."/>
            <person name="Yang H."/>
            <person name="Liu X."/>
            <person name="Wang J."/>
            <person name="Yin Y."/>
            <person name="Wang J."/>
        </authorList>
    </citation>
    <scope>NUCLEOTIDE SEQUENCE [LARGE SCALE GENOMIC DNA]</scope>
    <source>
        <strain evidence="3">05x7-T-G4-1.051#20</strain>
    </source>
</reference>
<dbReference type="InParanoid" id="K1Q391"/>
<organism evidence="3">
    <name type="scientific">Magallana gigas</name>
    <name type="common">Pacific oyster</name>
    <name type="synonym">Crassostrea gigas</name>
    <dbReference type="NCBI Taxonomy" id="29159"/>
    <lineage>
        <taxon>Eukaryota</taxon>
        <taxon>Metazoa</taxon>
        <taxon>Spiralia</taxon>
        <taxon>Lophotrochozoa</taxon>
        <taxon>Mollusca</taxon>
        <taxon>Bivalvia</taxon>
        <taxon>Autobranchia</taxon>
        <taxon>Pteriomorphia</taxon>
        <taxon>Ostreida</taxon>
        <taxon>Ostreoidea</taxon>
        <taxon>Ostreidae</taxon>
        <taxon>Magallana</taxon>
    </lineage>
</organism>
<feature type="compositionally biased region" description="Basic residues" evidence="1">
    <location>
        <begin position="446"/>
        <end position="466"/>
    </location>
</feature>
<proteinExistence type="predicted"/>
<gene>
    <name evidence="3" type="ORF">CGI_10011309</name>
</gene>
<protein>
    <submittedName>
        <fullName evidence="3">Uncharacterized protein</fullName>
    </submittedName>
</protein>
<dbReference type="EMBL" id="JH816630">
    <property type="protein sequence ID" value="EKC23340.1"/>
    <property type="molecule type" value="Genomic_DNA"/>
</dbReference>
<keyword evidence="2" id="KW-0812">Transmembrane</keyword>
<dbReference type="AlphaFoldDB" id="K1Q391"/>
<dbReference type="HOGENOM" id="CLU_586966_0_0_1"/>